<evidence type="ECO:0000313" key="4">
    <source>
        <dbReference type="Proteomes" id="UP000076359"/>
    </source>
</evidence>
<keyword evidence="2" id="KW-1133">Transmembrane helix</keyword>
<feature type="region of interest" description="Disordered" evidence="1">
    <location>
        <begin position="413"/>
        <end position="432"/>
    </location>
</feature>
<dbReference type="EMBL" id="LVLA01000013">
    <property type="protein sequence ID" value="KYN95426.1"/>
    <property type="molecule type" value="Genomic_DNA"/>
</dbReference>
<proteinExistence type="predicted"/>
<dbReference type="RefSeq" id="XP_012764185.2">
    <property type="nucleotide sequence ID" value="XM_012908731.2"/>
</dbReference>
<dbReference type="KEGG" id="prei:PRSY57_1231200"/>
<feature type="transmembrane region" description="Helical" evidence="2">
    <location>
        <begin position="596"/>
        <end position="614"/>
    </location>
</feature>
<gene>
    <name evidence="3" type="ORF">PRSY57_1231200</name>
</gene>
<accession>A0A151L988</accession>
<reference evidence="3 4" key="1">
    <citation type="journal article" date="2016" name="Nat. Commun.">
        <title>Genomes of cryptic chimpanzee Plasmodium species reveal key evolutionary events leading to human malaria.</title>
        <authorList>
            <person name="Sundararaman S.A."/>
            <person name="Plenderleith L.J."/>
            <person name="Liu W."/>
            <person name="Loy D.E."/>
            <person name="Learn G.H."/>
            <person name="Li Y."/>
            <person name="Shaw K.S."/>
            <person name="Ayouba A."/>
            <person name="Peeters M."/>
            <person name="Speede S."/>
            <person name="Shaw G.M."/>
            <person name="Bushman F.D."/>
            <person name="Brisson D."/>
            <person name="Rayner J.C."/>
            <person name="Sharp P.M."/>
            <person name="Hahn B.H."/>
        </authorList>
    </citation>
    <scope>NUCLEOTIDE SEQUENCE [LARGE SCALE GENOMIC DNA]</scope>
    <source>
        <strain evidence="3 4">SY57</strain>
    </source>
</reference>
<evidence type="ECO:0000256" key="1">
    <source>
        <dbReference type="SAM" id="MobiDB-lite"/>
    </source>
</evidence>
<feature type="transmembrane region" description="Helical" evidence="2">
    <location>
        <begin position="980"/>
        <end position="998"/>
    </location>
</feature>
<sequence length="1093" mass="132066">MPDTKYENLLQYDLKIYRNDILEKEKKKNDLRNILFFPSLFWFNGQFCPPIPVVKYDSNLCTFKVKDYVTCSIHKFSVIIRRIVKNEILHVNMFNEKKVLSCVFYINIDYILKLSNIINKYMLLDFVRLTTSLFEKENELIKYTYKKNTSLWYKLFCYNEKNEIHLFDVEKNKSLLSFSEKNQITCLTFNFLYISKKNSLYNKLFNDIYDENKIKIVDIDNIDKQIVTKNMYCFELSQDKINNTYNTCKDNEKHLKIFKNLFYQLIYGDDQGNVYFFVPQKNVKIKKKLRNEKINLIETNVKEYFKVQNKNDLYHNIKNNHYIFVAYKECIQVVQFYFFEIYFVINFVHEKLYSMTTKFNNLGQNYLSFSTKNYVKIYNINEMKEINSINNNIIIQKHDENNEKENIILHEIDRSSENQEVQEEEEEEEKKKKKKKNCLIACPVQKLHEQTGEKNINENYKEIIFDDMEYKKYENNENMEEQNKNDSFIYTSNKNHKNNNNKNISDKKDLKYYTCIHFDSADNIYISSDKGIINVYNLNEKRIIKSFHINCKIIFYLYFFILNNKEYIYIYDSEKFYCLYVIDEKKNVYKIFTLSLWIYYIICFNNNIIFSLGNENIYNLQLKKYNNNNNNNILNSIYSNNINICIFLINHPQLPIIAFINKKSVFGFFYLTKVQKKRPNQEKNIIIPNIRENQHIISICWFGKPKNIIKNKDILFDHDNINDIIEKTNNSNDVQTNSHCVYESVCLKNNHIDIIENNVTKENNKKKRKKRNMMKMEGLKIDMNNNIYPNTFDTYLVILNEKGLYLYNIITNEILKLNNELLNNLYEFKGKKYMASTIFNNEIYVFILYEKKLLFFNHNMEFDSYDINLNEKINKMYLKDNILFLLSNSNIYFIFIEYLLINLLNKKFNVLKNCIHDIKDDTNGVIINSNMSNNINSDIIHANNHIEKLVYQEKENEKKYVSQGHELYIRKLKFPQNFKILLFDFYYMTNGELYIAIFSKKKKIMIYKINLYHEDYNNRKQRNEENTILEIEAQLIAQFINFYIFEHINKVGSILCMKFFYNSEKKKIYLVFGGLEQFLFSWNFLKYPIIQKK</sequence>
<comment type="caution">
    <text evidence="3">The sequence shown here is derived from an EMBL/GenBank/DDBJ whole genome shotgun (WGS) entry which is preliminary data.</text>
</comment>
<name>A0A151L988_PLARE</name>
<dbReference type="GeneID" id="24532366"/>
<dbReference type="SUPFAM" id="SSF101908">
    <property type="entry name" value="Putative isomerase YbhE"/>
    <property type="match status" value="1"/>
</dbReference>
<dbReference type="Proteomes" id="UP000076359">
    <property type="component" value="Chromosome 12"/>
</dbReference>
<evidence type="ECO:0000256" key="2">
    <source>
        <dbReference type="SAM" id="Phobius"/>
    </source>
</evidence>
<dbReference type="VEuPathDB" id="PlasmoDB:PRCDC_1231200"/>
<dbReference type="AlphaFoldDB" id="A0A151L988"/>
<keyword evidence="2" id="KW-0812">Transmembrane</keyword>
<organism evidence="3 4">
    <name type="scientific">Plasmodium reichenowi</name>
    <dbReference type="NCBI Taxonomy" id="5854"/>
    <lineage>
        <taxon>Eukaryota</taxon>
        <taxon>Sar</taxon>
        <taxon>Alveolata</taxon>
        <taxon>Apicomplexa</taxon>
        <taxon>Aconoidasida</taxon>
        <taxon>Haemosporida</taxon>
        <taxon>Plasmodiidae</taxon>
        <taxon>Plasmodium</taxon>
        <taxon>Plasmodium (Laverania)</taxon>
    </lineage>
</organism>
<feature type="transmembrane region" description="Helical" evidence="2">
    <location>
        <begin position="882"/>
        <end position="901"/>
    </location>
</feature>
<evidence type="ECO:0000313" key="3">
    <source>
        <dbReference type="EMBL" id="KYN95426.1"/>
    </source>
</evidence>
<protein>
    <submittedName>
        <fullName evidence="3">Uncharacterized protein</fullName>
    </submittedName>
</protein>
<dbReference type="VEuPathDB" id="PlasmoDB:PRG01_1235300"/>
<feature type="transmembrane region" description="Helical" evidence="2">
    <location>
        <begin position="1068"/>
        <end position="1085"/>
    </location>
</feature>
<keyword evidence="2" id="KW-0472">Membrane</keyword>